<dbReference type="PANTHER" id="PTHR36251:SF2">
    <property type="entry name" value="GIFSY-2 PROPHAGE HOST SPECIFICITY PROTEIN J, PHAGE LAMBDA"/>
    <property type="match status" value="1"/>
</dbReference>
<dbReference type="RefSeq" id="WP_047783637.1">
    <property type="nucleotide sequence ID" value="NZ_JZWI01000006.1"/>
</dbReference>
<evidence type="ECO:0000256" key="1">
    <source>
        <dbReference type="SAM" id="SignalP"/>
    </source>
</evidence>
<dbReference type="PATRIC" id="fig|34073.19.peg.1146"/>
<dbReference type="EMBL" id="JZWI01000006">
    <property type="protein sequence ID" value="KLN57613.1"/>
    <property type="molecule type" value="Genomic_DNA"/>
</dbReference>
<evidence type="ECO:0000313" key="3">
    <source>
        <dbReference type="EMBL" id="KLN57613.1"/>
    </source>
</evidence>
<feature type="signal peptide" evidence="1">
    <location>
        <begin position="1"/>
        <end position="23"/>
    </location>
</feature>
<dbReference type="InterPro" id="IPR053171">
    <property type="entry name" value="Viral_Tip_Attach_Protein"/>
</dbReference>
<reference evidence="3 4" key="1">
    <citation type="submission" date="2015-03" db="EMBL/GenBank/DDBJ databases">
        <title>Genome sequence of Variovorax paradoxus TBEA6.</title>
        <authorList>
            <person name="Poehlein A."/>
            <person name="Schuldes J."/>
            <person name="Wuebbeler J.H."/>
            <person name="Hiessl S."/>
            <person name="Steinbuechel A."/>
            <person name="Daniel R."/>
        </authorList>
    </citation>
    <scope>NUCLEOTIDE SEQUENCE [LARGE SCALE GENOMIC DNA]</scope>
    <source>
        <strain evidence="3 4">TBEA6</strain>
    </source>
</reference>
<name>A0A0H2M5J0_VARPD</name>
<proteinExistence type="predicted"/>
<comment type="caution">
    <text evidence="3">The sequence shown here is derived from an EMBL/GenBank/DDBJ whole genome shotgun (WGS) entry which is preliminary data.</text>
</comment>
<dbReference type="Proteomes" id="UP000035170">
    <property type="component" value="Unassembled WGS sequence"/>
</dbReference>
<keyword evidence="1" id="KW-0732">Signal</keyword>
<organism evidence="3 4">
    <name type="scientific">Variovorax paradoxus</name>
    <dbReference type="NCBI Taxonomy" id="34073"/>
    <lineage>
        <taxon>Bacteria</taxon>
        <taxon>Pseudomonadati</taxon>
        <taxon>Pseudomonadota</taxon>
        <taxon>Betaproteobacteria</taxon>
        <taxon>Burkholderiales</taxon>
        <taxon>Comamonadaceae</taxon>
        <taxon>Variovorax</taxon>
    </lineage>
</organism>
<protein>
    <recommendedName>
        <fullName evidence="2">Fibronectin type-III domain-containing protein</fullName>
    </recommendedName>
</protein>
<gene>
    <name evidence="3" type="ORF">VPARA_11260</name>
</gene>
<sequence>MARLIRSALLLVLFGTLPLAASAEPITAIISAIGSAIGAAGVGTLVSWAVVAYSVVSSIYGSVQAKKQARAAAERKFQQDVANLQDRTTTIVASDDSWPVVYGQPAPIGGSVKAVITSGDKAQYKHIVLVLAAHECEAIDDVLIDGESLQLNGYGSSQHPAYQLEYGLPRDITYPFEVKAFDVFNSEGSQTDTIYAAVVNTSADGQFYSPQIVSIKNSNGADVALTLGNRLSVPSQIGNVGFVLMGGQSHLGLTGNVTIRVDGPGSAVHVSKHLSRGGVDFADPILMGAQPNLWTANHKLTGFTYLVITINLLLERFQGGMPTFTARVRGKRVYDPRTGQTAYSRNPALCLADFLRSETGYLAKLEQIEPNALVAAANACDQVVYGAGAWNDRETFGNDIRLYVCDGMFRSDQDRDTTRQQLEDAMAGYSLESGGVWRILAGAWSTPVLSLTDADLLGPTSVVQTCNPGTARYNGSRGIYVNQGRNGVAEDMSPYVNAVFRAADEKDKWLDIALSFTASHARCHQLARTLVEQSRGGLILQISPKMLAWHLQPGDRITLSSALYGFANKRFRVQDWTYVQNSPLSLQIIEDEPSFYDAADEVQADPAPNTNLPSPFLVPDAPFDVAVRSGVEEIVVQGGTAVVRVHVTWGLSNSPAVRMGGTVRVQYRTVVPVGEWQTMDLPGGAVEAYILGLAVRDEYQVRVRFQTAYVSSNWVTVTHTVTGQGEHPEDVAGLSLAITPAGIVASWQQPTGLALLDWNTTSLRIGATWELANEVFSGKATSASLGWLQAGTVRVWATHSNTSNEWSVPVSATIDILAPSQPVVSGAVWRNEVELAWQDCRTTQPLSFYLVSRGPTLAESMEIARPTDRQLTRTEETGSYLYWVRAVDAGGNASAPGYVQLTVLPGIDEALAELEQGLNEQVDQLKQVDQATGVALAQEVQDRVAALAAETQARITAINAEAATRSAALVSEAQSRTQQITQVTNAITAEATARAEADLVETTARIAAVSQEATDRQAAVAAEATTRANAITAEANTRAAALLAETNNRTAAITAEATTRQQADEALSSQLTTLNASLGATNAALQTEATARATADQAEATTRQQLATQLQAADATLTAAVANEATARSTADAAEARSRESLTAALVGTKDVAADLSYVDGPSLKLSFTGENYRVWEALTLTHLGSGLIAEERQARITSDAAEVSARETLQAQMTGGYTGSDLSQVVSGLIYQERTARATSDEALAQQITLISAGVGEQFDPAKIWYFDSGLEAWTGNGAPTAAAGWLRPANHATDPYAVSPVGVAANGSTYSQVRLRIRKVGAPVWAGTIFWRAAADASFAVGRSTAMTEPTYDGAGIGMVTVNPGWAVDVDQIRIDLSTAQTATDYFEVDWLAIGRPSPGASNAALSAEIAARANADSAETTARESLATQLRGSYAGSDVAGLTSGLLASERNARVTADAAEVTARQQLAATVATNKTNSDAALLTEATTRAEADAAEVTARQALAATVANNQATLNAALTAEQTARANADAAEVTARETLQTQMRGTYAGTDVAAVTSGLIYSERQARITADNAEITARAALAATVTNNKTASDAALVNERTLRVNGDTANANAITALQATVTNNATTGAAALQTEATARATADSAEALQRQGLSVALTGVPDTSGSLDTVIGQSLDLNFVAKQFKVWEKPTGPTLTSGLIYEERQARITADTAEVTARQALEAVVNANKAQATAALTTEQTARASADAAEVTARETFQTQMRGTYAGTDIASVTSGLMYSERQARITADAAEVTARQQLAATVAGNKTAVDAAMATEQTARANADTAEVTARQTLSSKILGVTDPTSATLANLTSGILFEERQARTTADTAEVTARQQLAATVTSNHTTLNAAITAEQTARATADTVNANAINAVSATVAGHTASISTTSTALATLDGKVKSTWRLNVQADGHIAGMILESNGSTSSMVILVDKFAIAQSGTGGAVKYPFIVGSIDGVSSIGVNGNMFIDGSIKARSLDVENLSATISKLNYIDAGQIAIHGNMAGNDWGFIRSAGKWRDDNWGWIFAQHPDGSMFVDMNLNGCGIVMQHAANQFANFHMWGPGFDLSNGGLTINQIDVIGALNIRGRSVTVPTARSEGGPTTIITHEVPNNNGQWVTTYITASTFIPAGAGGGAGGFLQIQVDGAARWIGGGLPGSTVTGTVVLDLSPGRHSVAAIGTFAGSNTSIFALSCQR</sequence>
<dbReference type="PANTHER" id="PTHR36251">
    <property type="entry name" value="FELS-1 PROPHAGE HOST SPECIFICITY PROTEIN-RELATED"/>
    <property type="match status" value="1"/>
</dbReference>
<evidence type="ECO:0000259" key="2">
    <source>
        <dbReference type="PROSITE" id="PS50853"/>
    </source>
</evidence>
<feature type="chain" id="PRO_5002596793" description="Fibronectin type-III domain-containing protein" evidence="1">
    <location>
        <begin position="24"/>
        <end position="2238"/>
    </location>
</feature>
<feature type="domain" description="Fibronectin type-III" evidence="2">
    <location>
        <begin position="630"/>
        <end position="725"/>
    </location>
</feature>
<keyword evidence="4" id="KW-1185">Reference proteome</keyword>
<dbReference type="InterPro" id="IPR003961">
    <property type="entry name" value="FN3_dom"/>
</dbReference>
<dbReference type="PROSITE" id="PS50853">
    <property type="entry name" value="FN3"/>
    <property type="match status" value="1"/>
</dbReference>
<accession>A0A0H2M5J0</accession>
<evidence type="ECO:0000313" key="4">
    <source>
        <dbReference type="Proteomes" id="UP000035170"/>
    </source>
</evidence>